<protein>
    <recommendedName>
        <fullName evidence="3">HTH cro/C1-type domain-containing protein</fullName>
    </recommendedName>
</protein>
<reference evidence="1 2" key="1">
    <citation type="submission" date="2022-02" db="EMBL/GenBank/DDBJ databases">
        <title>Shinella B3.7 sp. nov., isolated from Sediment (Zhairuo Island).</title>
        <authorList>
            <person name="Chen G."/>
        </authorList>
    </citation>
    <scope>NUCLEOTIDE SEQUENCE [LARGE SCALE GENOMIC DNA]</scope>
    <source>
        <strain evidence="1 2">B3.7</strain>
        <plasmid evidence="1">unnamed</plasmid>
    </source>
</reference>
<accession>A0ABT0CS23</accession>
<evidence type="ECO:0000313" key="2">
    <source>
        <dbReference type="Proteomes" id="UP001201844"/>
    </source>
</evidence>
<dbReference type="Proteomes" id="UP001201844">
    <property type="component" value="Unassembled WGS sequence"/>
</dbReference>
<evidence type="ECO:0008006" key="3">
    <source>
        <dbReference type="Google" id="ProtNLM"/>
    </source>
</evidence>
<geneLocation type="plasmid" evidence="1">
    <name>unnamed</name>
</geneLocation>
<dbReference type="RefSeq" id="WP_241604604.1">
    <property type="nucleotide sequence ID" value="NZ_JAKVIN010000009.1"/>
</dbReference>
<proteinExistence type="predicted"/>
<name>A0ABT0CS23_9HYPH</name>
<keyword evidence="2" id="KW-1185">Reference proteome</keyword>
<dbReference type="EMBL" id="JAKVIN010000009">
    <property type="protein sequence ID" value="MCJ8151414.1"/>
    <property type="molecule type" value="Genomic_DNA"/>
</dbReference>
<organism evidence="1 2">
    <name type="scientific">Shinella sedimenti</name>
    <dbReference type="NCBI Taxonomy" id="2919913"/>
    <lineage>
        <taxon>Bacteria</taxon>
        <taxon>Pseudomonadati</taxon>
        <taxon>Pseudomonadota</taxon>
        <taxon>Alphaproteobacteria</taxon>
        <taxon>Hyphomicrobiales</taxon>
        <taxon>Rhizobiaceae</taxon>
        <taxon>Shinella</taxon>
    </lineage>
</organism>
<sequence length="92" mass="10675">MSRVEARIALARLIEDRIEELGVDRSEFMRATGFTKTSAFTSYLRGYSNLPLWQVFDVAEVLELDEREVLLMCLAQFHGDLVMELIKRHITL</sequence>
<gene>
    <name evidence="1" type="ORF">MKI86_19935</name>
</gene>
<keyword evidence="1" id="KW-0614">Plasmid</keyword>
<evidence type="ECO:0000313" key="1">
    <source>
        <dbReference type="EMBL" id="MCJ8151414.1"/>
    </source>
</evidence>
<comment type="caution">
    <text evidence="1">The sequence shown here is derived from an EMBL/GenBank/DDBJ whole genome shotgun (WGS) entry which is preliminary data.</text>
</comment>